<dbReference type="RefSeq" id="WP_377296085.1">
    <property type="nucleotide sequence ID" value="NZ_JBHRYS010000005.1"/>
</dbReference>
<dbReference type="AlphaFoldDB" id="A0A841D9I5"/>
<dbReference type="InterPro" id="IPR025938">
    <property type="entry name" value="RRXRR_dom"/>
</dbReference>
<evidence type="ECO:0000256" key="1">
    <source>
        <dbReference type="SAM" id="MobiDB-lite"/>
    </source>
</evidence>
<gene>
    <name evidence="3" type="ORF">FHS22_005922</name>
</gene>
<feature type="compositionally biased region" description="Low complexity" evidence="1">
    <location>
        <begin position="240"/>
        <end position="256"/>
    </location>
</feature>
<name>A0A841D9I5_PLAVE</name>
<dbReference type="Pfam" id="PF14239">
    <property type="entry name" value="RRXRR"/>
    <property type="match status" value="1"/>
</dbReference>
<protein>
    <recommendedName>
        <fullName evidence="2">RRXRR domain-containing protein</fullName>
    </recommendedName>
</protein>
<feature type="region of interest" description="Disordered" evidence="1">
    <location>
        <begin position="220"/>
        <end position="285"/>
    </location>
</feature>
<organism evidence="3 4">
    <name type="scientific">Planomonospora venezuelensis</name>
    <dbReference type="NCBI Taxonomy" id="1999"/>
    <lineage>
        <taxon>Bacteria</taxon>
        <taxon>Bacillati</taxon>
        <taxon>Actinomycetota</taxon>
        <taxon>Actinomycetes</taxon>
        <taxon>Streptosporangiales</taxon>
        <taxon>Streptosporangiaceae</taxon>
        <taxon>Planomonospora</taxon>
    </lineage>
</organism>
<feature type="domain" description="RRXRR" evidence="2">
    <location>
        <begin position="84"/>
        <end position="133"/>
    </location>
</feature>
<evidence type="ECO:0000259" key="2">
    <source>
        <dbReference type="Pfam" id="PF14239"/>
    </source>
</evidence>
<evidence type="ECO:0000313" key="3">
    <source>
        <dbReference type="EMBL" id="MBB5966630.1"/>
    </source>
</evidence>
<reference evidence="3 4" key="1">
    <citation type="submission" date="2020-08" db="EMBL/GenBank/DDBJ databases">
        <title>Genomic Encyclopedia of Type Strains, Phase III (KMG-III): the genomes of soil and plant-associated and newly described type strains.</title>
        <authorList>
            <person name="Whitman W."/>
        </authorList>
    </citation>
    <scope>NUCLEOTIDE SEQUENCE [LARGE SCALE GENOMIC DNA]</scope>
    <source>
        <strain evidence="3 4">CECT 3303</strain>
    </source>
</reference>
<sequence length="285" mass="30173">MATSDARQRTHRRVLPQPAALECTGADTPGRDGTARADLTGNGRVPGIGHGRGETRTRRTRAHGRHPETATAAEGDRGLTAPHVFVLDKNGDPLMPCHPARARKLLASGRAVVHRHTPFVIRLTDRTVAESVVPGVEAGLPVYTGSGGRTKWNRSRTGAPKSHTLDALHVGDLGNVTAWPAAVLTAAATGRGSYARTAPNRYGFPRLRLLRVKQIHGFATPGTWSGRSSRRERRPGSIRGGSRSAPPATSISAPSAVWSKASATGTCGCCKEPTATATPRLRKPL</sequence>
<feature type="region of interest" description="Disordered" evidence="1">
    <location>
        <begin position="22"/>
        <end position="74"/>
    </location>
</feature>
<proteinExistence type="predicted"/>
<keyword evidence="4" id="KW-1185">Reference proteome</keyword>
<evidence type="ECO:0000313" key="4">
    <source>
        <dbReference type="Proteomes" id="UP000562352"/>
    </source>
</evidence>
<accession>A0A841D9I5</accession>
<comment type="caution">
    <text evidence="3">The sequence shown here is derived from an EMBL/GenBank/DDBJ whole genome shotgun (WGS) entry which is preliminary data.</text>
</comment>
<dbReference type="EMBL" id="JACHJJ010000025">
    <property type="protein sequence ID" value="MBB5966630.1"/>
    <property type="molecule type" value="Genomic_DNA"/>
</dbReference>
<dbReference type="Proteomes" id="UP000562352">
    <property type="component" value="Unassembled WGS sequence"/>
</dbReference>